<sequence length="123" mass="14189">MTVGKFRNHKAYPKPRHQRRYLLPHACLQCRKAFRKPPAAQAYRCPHCAATLIELGRNFCAPARSDTDQWNTVAFLLQRGFRFRTLYAPHDDGSCRRVSYPATLAQAREFVIRYASSLRPPPS</sequence>
<name>A0A4R6Z767_9GAMM</name>
<dbReference type="OrthoDB" id="6892721at2"/>
<gene>
    <name evidence="1" type="ORF">DFR29_102300</name>
</gene>
<protein>
    <submittedName>
        <fullName evidence="1">Uncharacterized protein</fullName>
    </submittedName>
</protein>
<keyword evidence="2" id="KW-1185">Reference proteome</keyword>
<reference evidence="1 2" key="1">
    <citation type="submission" date="2019-03" db="EMBL/GenBank/DDBJ databases">
        <title>Genomic Encyclopedia of Type Strains, Phase IV (KMG-IV): sequencing the most valuable type-strain genomes for metagenomic binning, comparative biology and taxonomic classification.</title>
        <authorList>
            <person name="Goeker M."/>
        </authorList>
    </citation>
    <scope>NUCLEOTIDE SEQUENCE [LARGE SCALE GENOMIC DNA]</scope>
    <source>
        <strain evidence="1 2">DSM 21667</strain>
    </source>
</reference>
<evidence type="ECO:0000313" key="2">
    <source>
        <dbReference type="Proteomes" id="UP000295293"/>
    </source>
</evidence>
<proteinExistence type="predicted"/>
<dbReference type="EMBL" id="SNZH01000002">
    <property type="protein sequence ID" value="TDR47640.1"/>
    <property type="molecule type" value="Genomic_DNA"/>
</dbReference>
<dbReference type="RefSeq" id="WP_133817357.1">
    <property type="nucleotide sequence ID" value="NZ_SNZH01000002.1"/>
</dbReference>
<comment type="caution">
    <text evidence="1">The sequence shown here is derived from an EMBL/GenBank/DDBJ whole genome shotgun (WGS) entry which is preliminary data.</text>
</comment>
<accession>A0A4R6Z767</accession>
<dbReference type="Proteomes" id="UP000295293">
    <property type="component" value="Unassembled WGS sequence"/>
</dbReference>
<dbReference type="AlphaFoldDB" id="A0A4R6Z767"/>
<organism evidence="1 2">
    <name type="scientific">Tahibacter aquaticus</name>
    <dbReference type="NCBI Taxonomy" id="520092"/>
    <lineage>
        <taxon>Bacteria</taxon>
        <taxon>Pseudomonadati</taxon>
        <taxon>Pseudomonadota</taxon>
        <taxon>Gammaproteobacteria</taxon>
        <taxon>Lysobacterales</taxon>
        <taxon>Rhodanobacteraceae</taxon>
        <taxon>Tahibacter</taxon>
    </lineage>
</organism>
<evidence type="ECO:0000313" key="1">
    <source>
        <dbReference type="EMBL" id="TDR47640.1"/>
    </source>
</evidence>